<evidence type="ECO:0000313" key="10">
    <source>
        <dbReference type="Proteomes" id="UP000053424"/>
    </source>
</evidence>
<feature type="domain" description="Calpain catalytic" evidence="8">
    <location>
        <begin position="101"/>
        <end position="437"/>
    </location>
</feature>
<evidence type="ECO:0000256" key="5">
    <source>
        <dbReference type="PIRSR" id="PIRSR622684-1"/>
    </source>
</evidence>
<dbReference type="InterPro" id="IPR022684">
    <property type="entry name" value="Calpain_cysteine_protease"/>
</dbReference>
<dbReference type="STRING" id="686832.A0A0C3C447"/>
<feature type="active site" evidence="5">
    <location>
        <position position="161"/>
    </location>
</feature>
<keyword evidence="4" id="KW-0788">Thiol protease</keyword>
<keyword evidence="10" id="KW-1185">Reference proteome</keyword>
<organism evidence="9 10">
    <name type="scientific">Hebeloma cylindrosporum</name>
    <dbReference type="NCBI Taxonomy" id="76867"/>
    <lineage>
        <taxon>Eukaryota</taxon>
        <taxon>Fungi</taxon>
        <taxon>Dikarya</taxon>
        <taxon>Basidiomycota</taxon>
        <taxon>Agaricomycotina</taxon>
        <taxon>Agaricomycetes</taxon>
        <taxon>Agaricomycetidae</taxon>
        <taxon>Agaricales</taxon>
        <taxon>Agaricineae</taxon>
        <taxon>Hymenogastraceae</taxon>
        <taxon>Hebeloma</taxon>
    </lineage>
</organism>
<proteinExistence type="inferred from homology"/>
<dbReference type="GO" id="GO:0006508">
    <property type="term" value="P:proteolysis"/>
    <property type="evidence" value="ECO:0007669"/>
    <property type="project" value="UniProtKB-KW"/>
</dbReference>
<dbReference type="Gene3D" id="3.90.70.10">
    <property type="entry name" value="Cysteine proteinases"/>
    <property type="match status" value="1"/>
</dbReference>
<feature type="compositionally biased region" description="Pro residues" evidence="7">
    <location>
        <begin position="701"/>
        <end position="712"/>
    </location>
</feature>
<evidence type="ECO:0000256" key="6">
    <source>
        <dbReference type="PROSITE-ProRule" id="PRU00239"/>
    </source>
</evidence>
<dbReference type="SMART" id="SM00230">
    <property type="entry name" value="CysPc"/>
    <property type="match status" value="1"/>
</dbReference>
<comment type="similarity">
    <text evidence="1">Belongs to the peptidase C2 family.</text>
</comment>
<dbReference type="PROSITE" id="PS50203">
    <property type="entry name" value="CALPAIN_CAT"/>
    <property type="match status" value="1"/>
</dbReference>
<feature type="region of interest" description="Disordered" evidence="7">
    <location>
        <begin position="635"/>
        <end position="730"/>
    </location>
</feature>
<dbReference type="AlphaFoldDB" id="A0A0C3C447"/>
<sequence>MSVASTTQNFPRNGHNYHTYNQNPNHDRPRPPPLATNGAPPLPSGRPYNPAPKTTKSVGHTVSYAQQQVGASVTKGMLEAYNECKATVERIAAQCRAKNRKFRDVEFDLENDSHRCLHNLMDSNIFLTSDVRRVPAIFENPVFYSGTPKSAEIVQGAVEDCYLVSALSTMTSVDRLIKNLCVARDEEVGIYGFLFYRDCYWVPVIIDDLLFTRVPKYEQLSVGEKELYHFEKDKYNSTARKGADTLYFARPTSKGETWVPLVEKAYAKVHGDYASVMFGRTCDAIEDMTGYIPHPHLHRHFGVSNLLLSKDILDRDKFWHEELVKANQDRLFGCWFKTLDGNRSGVKNATVDGLVGNLSHSIVKAVEIKGKRFVVLRDPWGEAGWEGPWSDGSKEWTKEWLEILPELGHSFGGSGQFVMEYSDFLNIWQEIQRTIIFDDSWVMSSQWLHISQPFPEMKSFSFGDLSFTFSLPAASPVIIVLTKYNTRYFKDIQGPSIWNLDFVVAKEGETEPLAESSYSFFYTRGVSVELDLEAGNYVVLARLDPAPVREKDYFKKGLANGWDRRKLARTLTQRAKGQSIASSSCPQYLPNSASTILGSDNVKADKATIDAVKTYAGEVKPGESITVTTTTTTTTVVAKNPSKRDEPAYRNSGGGRGGSRGNNYNSNNINNITAGPPMMNGYTTTTAQPPMEPGWAGPRSPATPLPPPPPQSPQYDMGPYSGGGGLMPPPPMDLGGPGMPPPGAMGASDVLEDDNSIVVGLKVYTKMTAPSVITGRLRTMPVGGAA</sequence>
<reference evidence="10" key="2">
    <citation type="submission" date="2015-01" db="EMBL/GenBank/DDBJ databases">
        <title>Evolutionary Origins and Diversification of the Mycorrhizal Mutualists.</title>
        <authorList>
            <consortium name="DOE Joint Genome Institute"/>
            <consortium name="Mycorrhizal Genomics Consortium"/>
            <person name="Kohler A."/>
            <person name="Kuo A."/>
            <person name="Nagy L.G."/>
            <person name="Floudas D."/>
            <person name="Copeland A."/>
            <person name="Barry K.W."/>
            <person name="Cichocki N."/>
            <person name="Veneault-Fourrey C."/>
            <person name="LaButti K."/>
            <person name="Lindquist E.A."/>
            <person name="Lipzen A."/>
            <person name="Lundell T."/>
            <person name="Morin E."/>
            <person name="Murat C."/>
            <person name="Riley R."/>
            <person name="Ohm R."/>
            <person name="Sun H."/>
            <person name="Tunlid A."/>
            <person name="Henrissat B."/>
            <person name="Grigoriev I.V."/>
            <person name="Hibbett D.S."/>
            <person name="Martin F."/>
        </authorList>
    </citation>
    <scope>NUCLEOTIDE SEQUENCE [LARGE SCALE GENOMIC DNA]</scope>
    <source>
        <strain evidence="10">h7</strain>
    </source>
</reference>
<dbReference type="EMBL" id="KN831791">
    <property type="protein sequence ID" value="KIM38376.1"/>
    <property type="molecule type" value="Genomic_DNA"/>
</dbReference>
<dbReference type="Proteomes" id="UP000053424">
    <property type="component" value="Unassembled WGS sequence"/>
</dbReference>
<evidence type="ECO:0000313" key="9">
    <source>
        <dbReference type="EMBL" id="KIM38376.1"/>
    </source>
</evidence>
<comment type="caution">
    <text evidence="6">Lacks conserved residue(s) required for the propagation of feature annotation.</text>
</comment>
<evidence type="ECO:0000256" key="1">
    <source>
        <dbReference type="ARBA" id="ARBA00007623"/>
    </source>
</evidence>
<dbReference type="PANTHER" id="PTHR10183:SF379">
    <property type="entry name" value="CALPAIN-5"/>
    <property type="match status" value="1"/>
</dbReference>
<feature type="region of interest" description="Disordered" evidence="7">
    <location>
        <begin position="1"/>
        <end position="57"/>
    </location>
</feature>
<gene>
    <name evidence="9" type="ORF">M413DRAFT_76084</name>
</gene>
<dbReference type="HOGENOM" id="CLU_006072_2_0_1"/>
<dbReference type="OrthoDB" id="424753at2759"/>
<dbReference type="InterPro" id="IPR001300">
    <property type="entry name" value="Peptidase_C2_calpain_cat"/>
</dbReference>
<dbReference type="Pfam" id="PF00648">
    <property type="entry name" value="Peptidase_C2"/>
    <property type="match status" value="1"/>
</dbReference>
<keyword evidence="2" id="KW-0645">Protease</keyword>
<feature type="compositionally biased region" description="Low complexity" evidence="7">
    <location>
        <begin position="661"/>
        <end position="672"/>
    </location>
</feature>
<dbReference type="PRINTS" id="PR00704">
    <property type="entry name" value="CALPAIN"/>
</dbReference>
<protein>
    <recommendedName>
        <fullName evidence="8">Calpain catalytic domain-containing protein</fullName>
    </recommendedName>
</protein>
<evidence type="ECO:0000256" key="3">
    <source>
        <dbReference type="ARBA" id="ARBA00022801"/>
    </source>
</evidence>
<keyword evidence="3" id="KW-0378">Hydrolase</keyword>
<evidence type="ECO:0000256" key="7">
    <source>
        <dbReference type="SAM" id="MobiDB-lite"/>
    </source>
</evidence>
<name>A0A0C3C447_HEBCY</name>
<dbReference type="PANTHER" id="PTHR10183">
    <property type="entry name" value="CALPAIN"/>
    <property type="match status" value="1"/>
</dbReference>
<evidence type="ECO:0000256" key="2">
    <source>
        <dbReference type="ARBA" id="ARBA00022670"/>
    </source>
</evidence>
<evidence type="ECO:0000259" key="8">
    <source>
        <dbReference type="PROSITE" id="PS50203"/>
    </source>
</evidence>
<reference evidence="9 10" key="1">
    <citation type="submission" date="2014-04" db="EMBL/GenBank/DDBJ databases">
        <authorList>
            <consortium name="DOE Joint Genome Institute"/>
            <person name="Kuo A."/>
            <person name="Gay G."/>
            <person name="Dore J."/>
            <person name="Kohler A."/>
            <person name="Nagy L.G."/>
            <person name="Floudas D."/>
            <person name="Copeland A."/>
            <person name="Barry K.W."/>
            <person name="Cichocki N."/>
            <person name="Veneault-Fourrey C."/>
            <person name="LaButti K."/>
            <person name="Lindquist E.A."/>
            <person name="Lipzen A."/>
            <person name="Lundell T."/>
            <person name="Morin E."/>
            <person name="Murat C."/>
            <person name="Sun H."/>
            <person name="Tunlid A."/>
            <person name="Henrissat B."/>
            <person name="Grigoriev I.V."/>
            <person name="Hibbett D.S."/>
            <person name="Martin F."/>
            <person name="Nordberg H.P."/>
            <person name="Cantor M.N."/>
            <person name="Hua S.X."/>
        </authorList>
    </citation>
    <scope>NUCLEOTIDE SEQUENCE [LARGE SCALE GENOMIC DNA]</scope>
    <source>
        <strain evidence="10">h7</strain>
    </source>
</reference>
<dbReference type="SUPFAM" id="SSF54001">
    <property type="entry name" value="Cysteine proteinases"/>
    <property type="match status" value="1"/>
</dbReference>
<accession>A0A0C3C447</accession>
<dbReference type="GO" id="GO:0004198">
    <property type="term" value="F:calcium-dependent cysteine-type endopeptidase activity"/>
    <property type="evidence" value="ECO:0007669"/>
    <property type="project" value="InterPro"/>
</dbReference>
<evidence type="ECO:0000256" key="4">
    <source>
        <dbReference type="ARBA" id="ARBA00022807"/>
    </source>
</evidence>
<feature type="compositionally biased region" description="Polar residues" evidence="7">
    <location>
        <begin position="1"/>
        <end position="24"/>
    </location>
</feature>
<dbReference type="InterPro" id="IPR038765">
    <property type="entry name" value="Papain-like_cys_pep_sf"/>
</dbReference>